<keyword evidence="1" id="KW-0378">Hydrolase</keyword>
<dbReference type="eggNOG" id="arCOG00062">
    <property type="taxonomic scope" value="Archaea"/>
</dbReference>
<reference evidence="1" key="1">
    <citation type="submission" date="2006-12" db="EMBL/GenBank/DDBJ databases">
        <title>Complete sequence of Pyrobaculum islandicum DSM 4184.</title>
        <authorList>
            <person name="Copeland A."/>
            <person name="Lucas S."/>
            <person name="Lapidus A."/>
            <person name="Barry K."/>
            <person name="Detter J.C."/>
            <person name="Glavina del Rio T."/>
            <person name="Dalin E."/>
            <person name="Tice H."/>
            <person name="Pitluck S."/>
            <person name="Meincke L."/>
            <person name="Brettin T."/>
            <person name="Bruce D."/>
            <person name="Han C."/>
            <person name="Tapia R."/>
            <person name="Gilna P."/>
            <person name="Schmutz J."/>
            <person name="Larimer F."/>
            <person name="Land M."/>
            <person name="Hauser L."/>
            <person name="Kyrpides N."/>
            <person name="Mikhailova N."/>
            <person name="Cozen A.E."/>
            <person name="Fitz-Gibbon S.T."/>
            <person name="House C.H."/>
            <person name="Saltikov C."/>
            <person name="Lowe T."/>
            <person name="Richardson P."/>
        </authorList>
    </citation>
    <scope>NUCLEOTIDE SEQUENCE [LARGE SCALE GENOMIC DNA]</scope>
    <source>
        <strain evidence="1">DSM 4184</strain>
    </source>
</reference>
<sequence length="85" mass="8968">MSALVVGGLAVRRGGAVVNVCPVVGRGGLLTWGEKVFLSAATGERGWVSPGGLALFRAGEFAVCCLVCVDLLSPELARWRRRGRR</sequence>
<dbReference type="STRING" id="384616.Pisl_0424"/>
<accession>A1RRM0</accession>
<dbReference type="HOGENOM" id="CLU_2505091_0_0_2"/>
<dbReference type="AlphaFoldDB" id="A1RRM0"/>
<proteinExistence type="predicted"/>
<protein>
    <submittedName>
        <fullName evidence="1">Carbon nitrogen hydrolase, conjectural</fullName>
    </submittedName>
</protein>
<evidence type="ECO:0000313" key="1">
    <source>
        <dbReference type="EMBL" id="ABL87602.1"/>
    </source>
</evidence>
<gene>
    <name evidence="1" type="ordered locus">Pisl_0424</name>
</gene>
<dbReference type="Gene3D" id="3.60.110.10">
    <property type="entry name" value="Carbon-nitrogen hydrolase"/>
    <property type="match status" value="1"/>
</dbReference>
<name>A1RRM0_PYRIL</name>
<dbReference type="SUPFAM" id="SSF56317">
    <property type="entry name" value="Carbon-nitrogen hydrolase"/>
    <property type="match status" value="1"/>
</dbReference>
<evidence type="ECO:0000313" key="2">
    <source>
        <dbReference type="Proteomes" id="UP000002595"/>
    </source>
</evidence>
<dbReference type="KEGG" id="pis:Pisl_0424"/>
<dbReference type="EMBL" id="CP000504">
    <property type="protein sequence ID" value="ABL87602.1"/>
    <property type="molecule type" value="Genomic_DNA"/>
</dbReference>
<dbReference type="InterPro" id="IPR036526">
    <property type="entry name" value="C-N_Hydrolase_sf"/>
</dbReference>
<organism evidence="1 2">
    <name type="scientific">Pyrobaculum islandicum (strain DSM 4184 / JCM 9189 / GEO3)</name>
    <dbReference type="NCBI Taxonomy" id="384616"/>
    <lineage>
        <taxon>Archaea</taxon>
        <taxon>Thermoproteota</taxon>
        <taxon>Thermoprotei</taxon>
        <taxon>Thermoproteales</taxon>
        <taxon>Thermoproteaceae</taxon>
        <taxon>Pyrobaculum</taxon>
    </lineage>
</organism>
<dbReference type="GO" id="GO:0016787">
    <property type="term" value="F:hydrolase activity"/>
    <property type="evidence" value="ECO:0007669"/>
    <property type="project" value="UniProtKB-KW"/>
</dbReference>
<keyword evidence="2" id="KW-1185">Reference proteome</keyword>
<dbReference type="Proteomes" id="UP000002595">
    <property type="component" value="Chromosome"/>
</dbReference>